<accession>A0A2V1D3F0</accession>
<feature type="chain" id="PRO_5016111848" evidence="5">
    <location>
        <begin position="23"/>
        <end position="421"/>
    </location>
</feature>
<dbReference type="AlphaFoldDB" id="A0A2V1D3F0"/>
<dbReference type="InterPro" id="IPR010497">
    <property type="entry name" value="Epoxide_hydro_N"/>
</dbReference>
<dbReference type="GO" id="GO:0097176">
    <property type="term" value="P:epoxide metabolic process"/>
    <property type="evidence" value="ECO:0007669"/>
    <property type="project" value="TreeGrafter"/>
</dbReference>
<feature type="active site" description="Proton acceptor" evidence="4">
    <location>
        <position position="398"/>
    </location>
</feature>
<keyword evidence="3 7" id="KW-0378">Hydrolase</keyword>
<proteinExistence type="inferred from homology"/>
<dbReference type="PIRSF" id="PIRSF001112">
    <property type="entry name" value="Epoxide_hydrolase"/>
    <property type="match status" value="1"/>
</dbReference>
<gene>
    <name evidence="7" type="ORF">DM02DRAFT_545181</name>
</gene>
<dbReference type="SUPFAM" id="SSF53474">
    <property type="entry name" value="alpha/beta-Hydrolases"/>
    <property type="match status" value="1"/>
</dbReference>
<dbReference type="PRINTS" id="PR00412">
    <property type="entry name" value="EPOXHYDRLASE"/>
</dbReference>
<dbReference type="EMBL" id="KZ805788">
    <property type="protein sequence ID" value="PVH91754.1"/>
    <property type="molecule type" value="Genomic_DNA"/>
</dbReference>
<keyword evidence="5" id="KW-0732">Signal</keyword>
<evidence type="ECO:0000256" key="5">
    <source>
        <dbReference type="SAM" id="SignalP"/>
    </source>
</evidence>
<dbReference type="OrthoDB" id="6431331at2759"/>
<dbReference type="Pfam" id="PF06441">
    <property type="entry name" value="EHN"/>
    <property type="match status" value="1"/>
</dbReference>
<evidence type="ECO:0000313" key="7">
    <source>
        <dbReference type="EMBL" id="PVH91754.1"/>
    </source>
</evidence>
<reference evidence="7 8" key="1">
    <citation type="journal article" date="2018" name="Sci. Rep.">
        <title>Comparative genomics provides insights into the lifestyle and reveals functional heterogeneity of dark septate endophytic fungi.</title>
        <authorList>
            <person name="Knapp D.G."/>
            <person name="Nemeth J.B."/>
            <person name="Barry K."/>
            <person name="Hainaut M."/>
            <person name="Henrissat B."/>
            <person name="Johnson J."/>
            <person name="Kuo A."/>
            <person name="Lim J.H.P."/>
            <person name="Lipzen A."/>
            <person name="Nolan M."/>
            <person name="Ohm R.A."/>
            <person name="Tamas L."/>
            <person name="Grigoriev I.V."/>
            <person name="Spatafora J.W."/>
            <person name="Nagy L.G."/>
            <person name="Kovacs G.M."/>
        </authorList>
    </citation>
    <scope>NUCLEOTIDE SEQUENCE [LARGE SCALE GENOMIC DNA]</scope>
    <source>
        <strain evidence="7 8">DSE2036</strain>
    </source>
</reference>
<evidence type="ECO:0000256" key="2">
    <source>
        <dbReference type="ARBA" id="ARBA00022797"/>
    </source>
</evidence>
<evidence type="ECO:0000256" key="1">
    <source>
        <dbReference type="ARBA" id="ARBA00010088"/>
    </source>
</evidence>
<sequence>MLSLASIPLLSLLFADVHLANAADSTSKAPQPYKINVDPAFIEETRRKVANFRPSVELSGPAWAEGPPLEDITNIAKYWKESYNWSAVESKINSEFSQYTISLPPPGGNYDLPLEDIYFIHQRSNRSDAIPLLMLHGWPSTSHEWAAVIPELVNPANSSQPAFHVIAPDFPGFGFSKPARKAGLGPAEYGTLFSGLMRQLGYDEYAVYSTDLGYVIAQSMVVEYETKIINHITDFYLVIPSETDTARYNANQTTFEETAYISSMNAFFADHAGYSAIHSTLPLSIAYALNDSPLGFLAWMYQLFFTVNDSLSQPTPSDIITQALLLYIPGVYGNIRSYVELYSLENFAAKRKSSVPTSVLQHGSLLAYAELANFNYPREWVERNANVTFFARHDRGGHFPAVTVPDSVVGDIRESFKVLGY</sequence>
<comment type="similarity">
    <text evidence="1">Belongs to the peptidase S33 family.</text>
</comment>
<dbReference type="STRING" id="97972.A0A2V1D3F0"/>
<feature type="active site" description="Nucleophile" evidence="4">
    <location>
        <position position="211"/>
    </location>
</feature>
<dbReference type="PANTHER" id="PTHR21661">
    <property type="entry name" value="EPOXIDE HYDROLASE 1-RELATED"/>
    <property type="match status" value="1"/>
</dbReference>
<dbReference type="InterPro" id="IPR000639">
    <property type="entry name" value="Epox_hydrolase-like"/>
</dbReference>
<feature type="domain" description="Epoxide hydrolase N-terminal" evidence="6">
    <location>
        <begin position="30"/>
        <end position="144"/>
    </location>
</feature>
<dbReference type="Proteomes" id="UP000244855">
    <property type="component" value="Unassembled WGS sequence"/>
</dbReference>
<evidence type="ECO:0000313" key="8">
    <source>
        <dbReference type="Proteomes" id="UP000244855"/>
    </source>
</evidence>
<feature type="active site" description="Proton donor" evidence="4">
    <location>
        <position position="338"/>
    </location>
</feature>
<name>A0A2V1D3F0_9PLEO</name>
<protein>
    <submittedName>
        <fullName evidence="7">Alpha/beta-hydrolase</fullName>
    </submittedName>
</protein>
<dbReference type="GO" id="GO:0004301">
    <property type="term" value="F:epoxide hydrolase activity"/>
    <property type="evidence" value="ECO:0007669"/>
    <property type="project" value="TreeGrafter"/>
</dbReference>
<dbReference type="InterPro" id="IPR029058">
    <property type="entry name" value="AB_hydrolase_fold"/>
</dbReference>
<dbReference type="PANTHER" id="PTHR21661:SF35">
    <property type="entry name" value="EPOXIDE HYDROLASE"/>
    <property type="match status" value="1"/>
</dbReference>
<feature type="signal peptide" evidence="5">
    <location>
        <begin position="1"/>
        <end position="22"/>
    </location>
</feature>
<keyword evidence="2" id="KW-0058">Aromatic hydrocarbons catabolism</keyword>
<keyword evidence="8" id="KW-1185">Reference proteome</keyword>
<evidence type="ECO:0000256" key="3">
    <source>
        <dbReference type="ARBA" id="ARBA00022801"/>
    </source>
</evidence>
<evidence type="ECO:0000259" key="6">
    <source>
        <dbReference type="Pfam" id="PF06441"/>
    </source>
</evidence>
<dbReference type="Gene3D" id="3.40.50.1820">
    <property type="entry name" value="alpha/beta hydrolase"/>
    <property type="match status" value="1"/>
</dbReference>
<evidence type="ECO:0000256" key="4">
    <source>
        <dbReference type="PIRSR" id="PIRSR001112-1"/>
    </source>
</evidence>
<organism evidence="7 8">
    <name type="scientific">Periconia macrospinosa</name>
    <dbReference type="NCBI Taxonomy" id="97972"/>
    <lineage>
        <taxon>Eukaryota</taxon>
        <taxon>Fungi</taxon>
        <taxon>Dikarya</taxon>
        <taxon>Ascomycota</taxon>
        <taxon>Pezizomycotina</taxon>
        <taxon>Dothideomycetes</taxon>
        <taxon>Pleosporomycetidae</taxon>
        <taxon>Pleosporales</taxon>
        <taxon>Massarineae</taxon>
        <taxon>Periconiaceae</taxon>
        <taxon>Periconia</taxon>
    </lineage>
</organism>
<dbReference type="InterPro" id="IPR016292">
    <property type="entry name" value="Epoxide_hydrolase"/>
</dbReference>